<gene>
    <name evidence="2" type="ORF">HNQ39_005893</name>
</gene>
<evidence type="ECO:0000256" key="1">
    <source>
        <dbReference type="SAM" id="SignalP"/>
    </source>
</evidence>
<feature type="signal peptide" evidence="1">
    <location>
        <begin position="1"/>
        <end position="19"/>
    </location>
</feature>
<keyword evidence="3" id="KW-1185">Reference proteome</keyword>
<dbReference type="RefSeq" id="WP_184204127.1">
    <property type="nucleotide sequence ID" value="NZ_JACHGW010000012.1"/>
</dbReference>
<proteinExistence type="predicted"/>
<dbReference type="AlphaFoldDB" id="A0A7W9WA81"/>
<sequence>MKTLLLIALLLMTTTPSFADDSNSERPGWMREGKVVQARELSVAFQGFVYLTCYATSQSAVKKNA</sequence>
<reference evidence="2 3" key="1">
    <citation type="submission" date="2020-08" db="EMBL/GenBank/DDBJ databases">
        <title>Genomic Encyclopedia of Type Strains, Phase IV (KMG-IV): sequencing the most valuable type-strain genomes for metagenomic binning, comparative biology and taxonomic classification.</title>
        <authorList>
            <person name="Goeker M."/>
        </authorList>
    </citation>
    <scope>NUCLEOTIDE SEQUENCE [LARGE SCALE GENOMIC DNA]</scope>
    <source>
        <strain evidence="2 3">DSM 23562</strain>
    </source>
</reference>
<comment type="caution">
    <text evidence="2">The sequence shown here is derived from an EMBL/GenBank/DDBJ whole genome shotgun (WGS) entry which is preliminary data.</text>
</comment>
<dbReference type="EMBL" id="JACHGW010000012">
    <property type="protein sequence ID" value="MBB6054046.1"/>
    <property type="molecule type" value="Genomic_DNA"/>
</dbReference>
<organism evidence="2 3">
    <name type="scientific">Armatimonas rosea</name>
    <dbReference type="NCBI Taxonomy" id="685828"/>
    <lineage>
        <taxon>Bacteria</taxon>
        <taxon>Bacillati</taxon>
        <taxon>Armatimonadota</taxon>
        <taxon>Armatimonadia</taxon>
        <taxon>Armatimonadales</taxon>
        <taxon>Armatimonadaceae</taxon>
        <taxon>Armatimonas</taxon>
    </lineage>
</organism>
<accession>A0A7W9WA81</accession>
<protein>
    <submittedName>
        <fullName evidence="2">Uncharacterized protein</fullName>
    </submittedName>
</protein>
<keyword evidence="1" id="KW-0732">Signal</keyword>
<name>A0A7W9WA81_ARMRO</name>
<evidence type="ECO:0000313" key="2">
    <source>
        <dbReference type="EMBL" id="MBB6054046.1"/>
    </source>
</evidence>
<evidence type="ECO:0000313" key="3">
    <source>
        <dbReference type="Proteomes" id="UP000520814"/>
    </source>
</evidence>
<dbReference type="Proteomes" id="UP000520814">
    <property type="component" value="Unassembled WGS sequence"/>
</dbReference>
<feature type="chain" id="PRO_5030745466" evidence="1">
    <location>
        <begin position="20"/>
        <end position="65"/>
    </location>
</feature>